<feature type="domain" description="HYDIN/VesB/CFA65-like Ig-like" evidence="7">
    <location>
        <begin position="255"/>
        <end position="350"/>
    </location>
</feature>
<proteinExistence type="predicted"/>
<comment type="subcellular location">
    <subcellularLocation>
        <location evidence="1">Cell projection</location>
        <location evidence="1">Cilium</location>
    </subcellularLocation>
    <subcellularLocation>
        <location evidence="2">Cytoplasm</location>
    </subcellularLocation>
</comment>
<feature type="chain" id="PRO_5015463889" evidence="6">
    <location>
        <begin position="22"/>
        <end position="356"/>
    </location>
</feature>
<dbReference type="PANTHER" id="PTHR37833">
    <property type="entry name" value="LIPOPROTEIN-RELATED"/>
    <property type="match status" value="1"/>
</dbReference>
<organism evidence="8 9">
    <name type="scientific">Hallella colorans</name>
    <dbReference type="NCBI Taxonomy" id="1703337"/>
    <lineage>
        <taxon>Bacteria</taxon>
        <taxon>Pseudomonadati</taxon>
        <taxon>Bacteroidota</taxon>
        <taxon>Bacteroidia</taxon>
        <taxon>Bacteroidales</taxon>
        <taxon>Prevotellaceae</taxon>
        <taxon>Hallella</taxon>
    </lineage>
</organism>
<keyword evidence="9" id="KW-1185">Reference proteome</keyword>
<accession>A0A2U0U4M6</accession>
<dbReference type="PANTHER" id="PTHR37833:SF1">
    <property type="entry name" value="SIGNAL PEPTIDE PROTEIN"/>
    <property type="match status" value="1"/>
</dbReference>
<evidence type="ECO:0000256" key="6">
    <source>
        <dbReference type="SAM" id="SignalP"/>
    </source>
</evidence>
<dbReference type="InterPro" id="IPR011467">
    <property type="entry name" value="DUF1573"/>
</dbReference>
<keyword evidence="3" id="KW-0963">Cytoplasm</keyword>
<dbReference type="PROSITE" id="PS00460">
    <property type="entry name" value="GLUTATHIONE_PEROXID_1"/>
    <property type="match status" value="1"/>
</dbReference>
<dbReference type="InterPro" id="IPR053879">
    <property type="entry name" value="HYDIN_VesB_CFA65-like_Ig"/>
</dbReference>
<name>A0A2U0U4M6_9BACT</name>
<dbReference type="Pfam" id="PF07610">
    <property type="entry name" value="DUF1573"/>
    <property type="match status" value="1"/>
</dbReference>
<dbReference type="Proteomes" id="UP000245870">
    <property type="component" value="Unassembled WGS sequence"/>
</dbReference>
<dbReference type="InterPro" id="IPR013783">
    <property type="entry name" value="Ig-like_fold"/>
</dbReference>
<evidence type="ECO:0000313" key="8">
    <source>
        <dbReference type="EMBL" id="PVX51663.1"/>
    </source>
</evidence>
<protein>
    <submittedName>
        <fullName evidence="8">Uncharacterized protein DUF1573</fullName>
    </submittedName>
</protein>
<dbReference type="EMBL" id="QENY01000015">
    <property type="protein sequence ID" value="PVX51663.1"/>
    <property type="molecule type" value="Genomic_DNA"/>
</dbReference>
<keyword evidence="6" id="KW-0732">Signal</keyword>
<keyword evidence="5" id="KW-0966">Cell projection</keyword>
<dbReference type="InterPro" id="IPR029759">
    <property type="entry name" value="GPX_AS"/>
</dbReference>
<evidence type="ECO:0000256" key="2">
    <source>
        <dbReference type="ARBA" id="ARBA00004496"/>
    </source>
</evidence>
<evidence type="ECO:0000313" key="9">
    <source>
        <dbReference type="Proteomes" id="UP000245870"/>
    </source>
</evidence>
<evidence type="ECO:0000256" key="3">
    <source>
        <dbReference type="ARBA" id="ARBA00022490"/>
    </source>
</evidence>
<evidence type="ECO:0000259" key="7">
    <source>
        <dbReference type="Pfam" id="PF22544"/>
    </source>
</evidence>
<evidence type="ECO:0000256" key="1">
    <source>
        <dbReference type="ARBA" id="ARBA00004138"/>
    </source>
</evidence>
<dbReference type="Pfam" id="PF22544">
    <property type="entry name" value="HYDIN_VesB_CFA65-like_Ig"/>
    <property type="match status" value="1"/>
</dbReference>
<sequence>MMNKKIIGISLIALICCEAKAQEITIANKTIDCGQVVFKSPVRAEFEMRNSGGQPLVITNVQTSCGCTQAQYPKTPIAPGAKFVVAATYDAKQMGRFDKQIGIYSNATQNPLTLSVRGVVVSKIIKFEGQYTFQMGKLKVDVNNIEFDNVNRGDQPTQVIHIKNIGSTVAEPVVMHLPDYLKANISPSKIAPGHSATAILTLDSHRIRDLGLTQTSVYLGSFLGDTVSPKKEISISTVLLPGFKGMTDSTRIYAPKLRLSAGSLELGSFKGKAKKKGEIEITNQGRTTLKINSLQMFTMGLEVSLNKTEIEPGEKAKLKITAMANELKMARSKPRILMITNDPENTKIVININVEM</sequence>
<dbReference type="GO" id="GO:0005737">
    <property type="term" value="C:cytoplasm"/>
    <property type="evidence" value="ECO:0007669"/>
    <property type="project" value="UniProtKB-SubCell"/>
</dbReference>
<comment type="caution">
    <text evidence="8">The sequence shown here is derived from an EMBL/GenBank/DDBJ whole genome shotgun (WGS) entry which is preliminary data.</text>
</comment>
<keyword evidence="4" id="KW-0969">Cilium</keyword>
<reference evidence="8 9" key="1">
    <citation type="submission" date="2018-05" db="EMBL/GenBank/DDBJ databases">
        <title>Genomic Encyclopedia of Type Strains, Phase IV (KMG-IV): sequencing the most valuable type-strain genomes for metagenomic binning, comparative biology and taxonomic classification.</title>
        <authorList>
            <person name="Goeker M."/>
        </authorList>
    </citation>
    <scope>NUCLEOTIDE SEQUENCE [LARGE SCALE GENOMIC DNA]</scope>
    <source>
        <strain evidence="8 9">DSM 100333</strain>
    </source>
</reference>
<evidence type="ECO:0000256" key="5">
    <source>
        <dbReference type="ARBA" id="ARBA00023273"/>
    </source>
</evidence>
<evidence type="ECO:0000256" key="4">
    <source>
        <dbReference type="ARBA" id="ARBA00023069"/>
    </source>
</evidence>
<dbReference type="AlphaFoldDB" id="A0A2U0U4M6"/>
<dbReference type="Gene3D" id="2.60.40.10">
    <property type="entry name" value="Immunoglobulins"/>
    <property type="match status" value="3"/>
</dbReference>
<gene>
    <name evidence="8" type="ORF">C7379_11514</name>
</gene>
<feature type="signal peptide" evidence="6">
    <location>
        <begin position="1"/>
        <end position="21"/>
    </location>
</feature>